<dbReference type="InterPro" id="IPR018313">
    <property type="entry name" value="SBP_3_CS"/>
</dbReference>
<evidence type="ECO:0000256" key="3">
    <source>
        <dbReference type="ARBA" id="ARBA00022729"/>
    </source>
</evidence>
<dbReference type="InterPro" id="IPR001638">
    <property type="entry name" value="Solute-binding_3/MltF_N"/>
</dbReference>
<evidence type="ECO:0000259" key="5">
    <source>
        <dbReference type="SMART" id="SM00062"/>
    </source>
</evidence>
<dbReference type="SMART" id="SM00062">
    <property type="entry name" value="PBPb"/>
    <property type="match status" value="1"/>
</dbReference>
<organism evidence="6 7">
    <name type="scientific">Chelativorans composti</name>
    <dbReference type="NCBI Taxonomy" id="768533"/>
    <lineage>
        <taxon>Bacteria</taxon>
        <taxon>Pseudomonadati</taxon>
        <taxon>Pseudomonadota</taxon>
        <taxon>Alphaproteobacteria</taxon>
        <taxon>Hyphomicrobiales</taxon>
        <taxon>Phyllobacteriaceae</taxon>
        <taxon>Chelativorans</taxon>
    </lineage>
</organism>
<dbReference type="Gene3D" id="3.40.190.10">
    <property type="entry name" value="Periplasmic binding protein-like II"/>
    <property type="match status" value="2"/>
</dbReference>
<sequence length="271" mass="29925">MKRRKRNPWLTVAINLALIAAGLTALSFLPPDNSLAEVRRIGALKLCVPSEYPVLVEKDLQKPGFDVELARKIAEELGVRLVENEMMSMGKDFNPRNWQLTRGQCNVIAGGLADTETTRSFLQTIPTGIETGWVAVSKEPATPQEGQVWAVWPGSSGLDRIALSSWLRERGIRPVLLQSPDQIVDLIESGQIYGAIVERLIAAPLVSGQAYAMTWLAPETFTPVQLSQGLWKGDQTLYRAAKQAMEKIRASDWYGEAKVRYGLDAPIAVIQ</sequence>
<comment type="caution">
    <text evidence="6">The sequence shown here is derived from an EMBL/GenBank/DDBJ whole genome shotgun (WGS) entry which is preliminary data.</text>
</comment>
<dbReference type="EMBL" id="JBHUIR010000062">
    <property type="protein sequence ID" value="MFD2261220.1"/>
    <property type="molecule type" value="Genomic_DNA"/>
</dbReference>
<comment type="subcellular location">
    <subcellularLocation>
        <location evidence="1">Cell envelope</location>
    </subcellularLocation>
</comment>
<name>A0ABW5DPI8_9HYPH</name>
<keyword evidence="7" id="KW-1185">Reference proteome</keyword>
<evidence type="ECO:0000313" key="7">
    <source>
        <dbReference type="Proteomes" id="UP001597373"/>
    </source>
</evidence>
<gene>
    <name evidence="6" type="ORF">ACFSMZ_15830</name>
</gene>
<keyword evidence="3" id="KW-0732">Signal</keyword>
<evidence type="ECO:0000256" key="4">
    <source>
        <dbReference type="RuleBase" id="RU003744"/>
    </source>
</evidence>
<dbReference type="Pfam" id="PF00497">
    <property type="entry name" value="SBP_bac_3"/>
    <property type="match status" value="1"/>
</dbReference>
<dbReference type="Proteomes" id="UP001597373">
    <property type="component" value="Unassembled WGS sequence"/>
</dbReference>
<accession>A0ABW5DPI8</accession>
<dbReference type="PANTHER" id="PTHR35936:SF17">
    <property type="entry name" value="ARGININE-BINDING EXTRACELLULAR PROTEIN ARTP"/>
    <property type="match status" value="1"/>
</dbReference>
<dbReference type="RefSeq" id="WP_345099798.1">
    <property type="nucleotide sequence ID" value="NZ_BAABGS010000071.1"/>
</dbReference>
<reference evidence="7" key="1">
    <citation type="journal article" date="2019" name="Int. J. Syst. Evol. Microbiol.">
        <title>The Global Catalogue of Microorganisms (GCM) 10K type strain sequencing project: providing services to taxonomists for standard genome sequencing and annotation.</title>
        <authorList>
            <consortium name="The Broad Institute Genomics Platform"/>
            <consortium name="The Broad Institute Genome Sequencing Center for Infectious Disease"/>
            <person name="Wu L."/>
            <person name="Ma J."/>
        </authorList>
    </citation>
    <scope>NUCLEOTIDE SEQUENCE [LARGE SCALE GENOMIC DNA]</scope>
    <source>
        <strain evidence="7">KCTC 23707</strain>
    </source>
</reference>
<dbReference type="PANTHER" id="PTHR35936">
    <property type="entry name" value="MEMBRANE-BOUND LYTIC MUREIN TRANSGLYCOSYLASE F"/>
    <property type="match status" value="1"/>
</dbReference>
<dbReference type="SUPFAM" id="SSF53850">
    <property type="entry name" value="Periplasmic binding protein-like II"/>
    <property type="match status" value="1"/>
</dbReference>
<feature type="domain" description="Solute-binding protein family 3/N-terminal" evidence="5">
    <location>
        <begin position="43"/>
        <end position="265"/>
    </location>
</feature>
<evidence type="ECO:0000256" key="2">
    <source>
        <dbReference type="ARBA" id="ARBA00010333"/>
    </source>
</evidence>
<dbReference type="PROSITE" id="PS01039">
    <property type="entry name" value="SBP_BACTERIAL_3"/>
    <property type="match status" value="1"/>
</dbReference>
<protein>
    <submittedName>
        <fullName evidence="6">Substrate-binding periplasmic protein</fullName>
    </submittedName>
</protein>
<evidence type="ECO:0000313" key="6">
    <source>
        <dbReference type="EMBL" id="MFD2261220.1"/>
    </source>
</evidence>
<evidence type="ECO:0000256" key="1">
    <source>
        <dbReference type="ARBA" id="ARBA00004196"/>
    </source>
</evidence>
<comment type="similarity">
    <text evidence="2 4">Belongs to the bacterial solute-binding protein 3 family.</text>
</comment>
<proteinExistence type="inferred from homology"/>